<evidence type="ECO:0000256" key="1">
    <source>
        <dbReference type="ARBA" id="ARBA00023157"/>
    </source>
</evidence>
<proteinExistence type="predicted"/>
<feature type="domain" description="CHCH" evidence="3">
    <location>
        <begin position="102"/>
        <end position="133"/>
    </location>
</feature>
<dbReference type="EnsemblMetazoa" id="XM_050642836.1">
    <property type="protein sequence ID" value="XP_050498793.1"/>
    <property type="gene ID" value="LOC126879649"/>
</dbReference>
<dbReference type="InterPro" id="IPR010625">
    <property type="entry name" value="CHCH"/>
</dbReference>
<evidence type="ECO:0000313" key="5">
    <source>
        <dbReference type="Proteomes" id="UP001652700"/>
    </source>
</evidence>
<name>A0ABM5JLH8_DIAVI</name>
<organism evidence="4 5">
    <name type="scientific">Diabrotica virgifera virgifera</name>
    <name type="common">western corn rootworm</name>
    <dbReference type="NCBI Taxonomy" id="50390"/>
    <lineage>
        <taxon>Eukaryota</taxon>
        <taxon>Metazoa</taxon>
        <taxon>Ecdysozoa</taxon>
        <taxon>Arthropoda</taxon>
        <taxon>Hexapoda</taxon>
        <taxon>Insecta</taxon>
        <taxon>Pterygota</taxon>
        <taxon>Neoptera</taxon>
        <taxon>Endopterygota</taxon>
        <taxon>Coleoptera</taxon>
        <taxon>Polyphaga</taxon>
        <taxon>Cucujiformia</taxon>
        <taxon>Chrysomeloidea</taxon>
        <taxon>Chrysomelidae</taxon>
        <taxon>Galerucinae</taxon>
        <taxon>Diabroticina</taxon>
        <taxon>Diabroticites</taxon>
        <taxon>Diabrotica</taxon>
    </lineage>
</organism>
<dbReference type="RefSeq" id="XP_050498793.1">
    <property type="nucleotide sequence ID" value="XM_050642836.1"/>
</dbReference>
<sequence>MSLMCSMGFASGLIGGQSRASTPTFSKYCITVPAVCARALSCISTKLSYPMKQAQRKTCSSMMFGLFSGGGSSEAPVQQPPQQVAPQQQYAGTGAAGEQGPCSWEIKQFLQCSSTQSDLSLCQGFNEALQQCKVRNSKY</sequence>
<reference evidence="4" key="1">
    <citation type="submission" date="2025-05" db="UniProtKB">
        <authorList>
            <consortium name="EnsemblMetazoa"/>
        </authorList>
    </citation>
    <scope>IDENTIFICATION</scope>
</reference>
<dbReference type="InterPro" id="IPR055304">
    <property type="entry name" value="CHCHD2/10-like"/>
</dbReference>
<feature type="region of interest" description="Disordered" evidence="2">
    <location>
        <begin position="70"/>
        <end position="96"/>
    </location>
</feature>
<accession>A0ABM5JLH8</accession>
<dbReference type="Pfam" id="PF06747">
    <property type="entry name" value="CHCH"/>
    <property type="match status" value="1"/>
</dbReference>
<protein>
    <recommendedName>
        <fullName evidence="3">CHCH domain-containing protein</fullName>
    </recommendedName>
</protein>
<evidence type="ECO:0000259" key="3">
    <source>
        <dbReference type="Pfam" id="PF06747"/>
    </source>
</evidence>
<dbReference type="Proteomes" id="UP001652700">
    <property type="component" value="Unplaced"/>
</dbReference>
<dbReference type="PANTHER" id="PTHR13523">
    <property type="entry name" value="COILED-COIL-HELIX-COILED-COIL-HELIX DOMAIN CONTAINING 2/NUR77"/>
    <property type="match status" value="1"/>
</dbReference>
<dbReference type="PANTHER" id="PTHR13523:SF2">
    <property type="entry name" value="COILED-COIL-HELIX-COILED-COIL-HELIX DOMAIN CONTAINING 2, ISOFORM A-RELATED"/>
    <property type="match status" value="1"/>
</dbReference>
<keyword evidence="5" id="KW-1185">Reference proteome</keyword>
<keyword evidence="1" id="KW-1015">Disulfide bond</keyword>
<dbReference type="GeneID" id="126879649"/>
<evidence type="ECO:0000313" key="4">
    <source>
        <dbReference type="EnsemblMetazoa" id="XP_050498793.1"/>
    </source>
</evidence>
<feature type="compositionally biased region" description="Low complexity" evidence="2">
    <location>
        <begin position="73"/>
        <end position="89"/>
    </location>
</feature>
<evidence type="ECO:0000256" key="2">
    <source>
        <dbReference type="SAM" id="MobiDB-lite"/>
    </source>
</evidence>